<dbReference type="EnsemblBacteria" id="AAW86505">
    <property type="protein sequence ID" value="AAW86505"/>
    <property type="gene ID" value="VF_2010"/>
</dbReference>
<dbReference type="HOGENOM" id="CLU_1677130_0_0_6"/>
<evidence type="ECO:0000313" key="1">
    <source>
        <dbReference type="EMBL" id="AAW86505.1"/>
    </source>
</evidence>
<dbReference type="EMBL" id="CP000020">
    <property type="protein sequence ID" value="AAW86505.1"/>
    <property type="molecule type" value="Genomic_DNA"/>
</dbReference>
<dbReference type="GeneID" id="54164709"/>
<dbReference type="OrthoDB" id="5874542at2"/>
<evidence type="ECO:0000313" key="2">
    <source>
        <dbReference type="Proteomes" id="UP000000537"/>
    </source>
</evidence>
<reference evidence="1 2" key="2">
    <citation type="journal article" date="2008" name="BMC Genomics">
        <title>Comparative genomics-based investigation of resequencing targets in Vibrio fischeri: focus on point miscalls and artefactual expansions.</title>
        <authorList>
            <person name="Mandel M.J."/>
            <person name="Stabb E.V."/>
            <person name="Ruby E.G."/>
        </authorList>
    </citation>
    <scope>NUCLEOTIDE SEQUENCE [LARGE SCALE GENOMIC DNA]</scope>
    <source>
        <strain evidence="2">ATCC 700601 / ES114</strain>
    </source>
</reference>
<name>Q5E391_ALIF1</name>
<reference evidence="1 2" key="1">
    <citation type="journal article" date="2005" name="Proc. Natl. Acad. Sci. U.S.A.">
        <title>Complete genome sequence of Vibrio fischeri: a symbiotic bacterium with pathogenic congeners.</title>
        <authorList>
            <person name="Ruby E.G."/>
            <person name="Urbanowski M."/>
            <person name="Campbell J."/>
            <person name="Dunn A."/>
            <person name="Faini M."/>
            <person name="Gunsalus R."/>
            <person name="Lostroh P."/>
            <person name="Lupp C."/>
            <person name="McCann J."/>
            <person name="Millikan D."/>
            <person name="Schaefer A."/>
            <person name="Stabb E."/>
            <person name="Stevens A."/>
            <person name="Visick K."/>
            <person name="Whistler C."/>
            <person name="Greenberg E.P."/>
        </authorList>
    </citation>
    <scope>NUCLEOTIDE SEQUENCE [LARGE SCALE GENOMIC DNA]</scope>
    <source>
        <strain evidence="2">ATCC 700601 / ES114</strain>
    </source>
</reference>
<dbReference type="KEGG" id="vfi:VF_2010"/>
<evidence type="ECO:0008006" key="3">
    <source>
        <dbReference type="Google" id="ProtNLM"/>
    </source>
</evidence>
<dbReference type="Proteomes" id="UP000000537">
    <property type="component" value="Chromosome I"/>
</dbReference>
<dbReference type="PATRIC" id="fig|312309.11.peg.2038"/>
<dbReference type="Pfam" id="PF06891">
    <property type="entry name" value="P2_Phage_GpR"/>
    <property type="match status" value="1"/>
</dbReference>
<proteinExistence type="predicted"/>
<accession>Q5E391</accession>
<organism evidence="1 2">
    <name type="scientific">Aliivibrio fischeri (strain ATCC 700601 / ES114)</name>
    <name type="common">Vibrio fischeri</name>
    <dbReference type="NCBI Taxonomy" id="312309"/>
    <lineage>
        <taxon>Bacteria</taxon>
        <taxon>Pseudomonadati</taxon>
        <taxon>Pseudomonadota</taxon>
        <taxon>Gammaproteobacteria</taxon>
        <taxon>Vibrionales</taxon>
        <taxon>Vibrionaceae</taxon>
        <taxon>Aliivibrio</taxon>
    </lineage>
</organism>
<dbReference type="InterPro" id="IPR009678">
    <property type="entry name" value="Phage_tail_completion_R"/>
</dbReference>
<dbReference type="RefSeq" id="WP_011262471.1">
    <property type="nucleotide sequence ID" value="NC_006840.2"/>
</dbReference>
<protein>
    <recommendedName>
        <fullName evidence="3">Phage tail protein</fullName>
    </recommendedName>
</protein>
<sequence length="157" mass="17736">MKALQSLSELFAHHVTEPKHLNVWAEDGELICTQGLIVDGFDIAYTVLVDIYSAEIQPHILMMHLIAWLNKYDVAREEKGLAPPSFATELLDKGKCDIKLRIDIQESYSLIENEKGSWLQNGIRYECVSQFEEAVVEEDLLSLQFINGPKDLPASCS</sequence>
<dbReference type="AlphaFoldDB" id="Q5E391"/>
<keyword evidence="2" id="KW-1185">Reference proteome</keyword>
<dbReference type="STRING" id="312309.VF_2010"/>
<dbReference type="eggNOG" id="ENOG5031N4H">
    <property type="taxonomic scope" value="Bacteria"/>
</dbReference>
<gene>
    <name evidence="1" type="ordered locus">VF_2010</name>
</gene>